<feature type="compositionally biased region" description="Polar residues" evidence="1">
    <location>
        <begin position="319"/>
        <end position="334"/>
    </location>
</feature>
<dbReference type="InterPro" id="IPR037379">
    <property type="entry name" value="WDR74/Nsa1"/>
</dbReference>
<dbReference type="STRING" id="37653.A0A0L8G6B9"/>
<protein>
    <submittedName>
        <fullName evidence="2">Uncharacterized protein</fullName>
    </submittedName>
</protein>
<accession>A0A0L8G6B9</accession>
<gene>
    <name evidence="2" type="ORF">OCBIM_22039449mg</name>
</gene>
<dbReference type="PANTHER" id="PTHR16038:SF4">
    <property type="entry name" value="WD REPEAT-CONTAINING PROTEIN 74"/>
    <property type="match status" value="1"/>
</dbReference>
<dbReference type="CDD" id="cd22857">
    <property type="entry name" value="WDR74"/>
    <property type="match status" value="1"/>
</dbReference>
<dbReference type="AlphaFoldDB" id="A0A0L8G6B9"/>
<dbReference type="OrthoDB" id="18388at2759"/>
<dbReference type="InterPro" id="IPR036322">
    <property type="entry name" value="WD40_repeat_dom_sf"/>
</dbReference>
<organism evidence="2">
    <name type="scientific">Octopus bimaculoides</name>
    <name type="common">California two-spotted octopus</name>
    <dbReference type="NCBI Taxonomy" id="37653"/>
    <lineage>
        <taxon>Eukaryota</taxon>
        <taxon>Metazoa</taxon>
        <taxon>Spiralia</taxon>
        <taxon>Lophotrochozoa</taxon>
        <taxon>Mollusca</taxon>
        <taxon>Cephalopoda</taxon>
        <taxon>Coleoidea</taxon>
        <taxon>Octopodiformes</taxon>
        <taxon>Octopoda</taxon>
        <taxon>Incirrata</taxon>
        <taxon>Octopodidae</taxon>
        <taxon>Octopus</taxon>
    </lineage>
</organism>
<evidence type="ECO:0000256" key="1">
    <source>
        <dbReference type="SAM" id="MobiDB-lite"/>
    </source>
</evidence>
<dbReference type="GO" id="GO:0005730">
    <property type="term" value="C:nucleolus"/>
    <property type="evidence" value="ECO:0007669"/>
    <property type="project" value="InterPro"/>
</dbReference>
<feature type="region of interest" description="Disordered" evidence="1">
    <location>
        <begin position="319"/>
        <end position="384"/>
    </location>
</feature>
<proteinExistence type="predicted"/>
<dbReference type="SMART" id="SM00320">
    <property type="entry name" value="WD40"/>
    <property type="match status" value="5"/>
</dbReference>
<dbReference type="EMBL" id="KQ423671">
    <property type="protein sequence ID" value="KOF72433.1"/>
    <property type="molecule type" value="Genomic_DNA"/>
</dbReference>
<feature type="compositionally biased region" description="Basic residues" evidence="1">
    <location>
        <begin position="365"/>
        <end position="384"/>
    </location>
</feature>
<dbReference type="SUPFAM" id="SSF50978">
    <property type="entry name" value="WD40 repeat-like"/>
    <property type="match status" value="1"/>
</dbReference>
<reference evidence="2" key="1">
    <citation type="submission" date="2015-07" db="EMBL/GenBank/DDBJ databases">
        <title>MeaNS - Measles Nucleotide Surveillance Program.</title>
        <authorList>
            <person name="Tran T."/>
            <person name="Druce J."/>
        </authorList>
    </citation>
    <scope>NUCLEOTIDE SEQUENCE</scope>
    <source>
        <strain evidence="2">UCB-OBI-ISO-001</strain>
        <tissue evidence="2">Gonad</tissue>
    </source>
</reference>
<dbReference type="EMBL" id="KQ423671">
    <property type="protein sequence ID" value="KOF72432.1"/>
    <property type="molecule type" value="Genomic_DNA"/>
</dbReference>
<dbReference type="GO" id="GO:0030687">
    <property type="term" value="C:preribosome, large subunit precursor"/>
    <property type="evidence" value="ECO:0007669"/>
    <property type="project" value="TreeGrafter"/>
</dbReference>
<evidence type="ECO:0000313" key="2">
    <source>
        <dbReference type="EMBL" id="KOF72433.1"/>
    </source>
</evidence>
<dbReference type="OMA" id="KNVCRMR"/>
<dbReference type="InterPro" id="IPR001680">
    <property type="entry name" value="WD40_rpt"/>
</dbReference>
<dbReference type="PANTHER" id="PTHR16038">
    <property type="entry name" value="NOP SEVEN ASSOCIATED PROTEIN 1"/>
    <property type="match status" value="1"/>
</dbReference>
<dbReference type="GO" id="GO:0042273">
    <property type="term" value="P:ribosomal large subunit biogenesis"/>
    <property type="evidence" value="ECO:0007669"/>
    <property type="project" value="InterPro"/>
</dbReference>
<name>A0A0L8G6B9_OCTBM</name>
<dbReference type="InterPro" id="IPR015943">
    <property type="entry name" value="WD40/YVTN_repeat-like_dom_sf"/>
</dbReference>
<dbReference type="Gene3D" id="2.130.10.10">
    <property type="entry name" value="YVTN repeat-like/Quinoprotein amine dehydrogenase"/>
    <property type="match status" value="2"/>
</dbReference>
<feature type="compositionally biased region" description="Polar residues" evidence="1">
    <location>
        <begin position="352"/>
        <end position="364"/>
    </location>
</feature>
<sequence>MAEPVYSVFVGAEIGLLKGANCEDRAWGNLNELHEVKRENEITCMCWLNRKQTKFYYGQESRIVTTFDVEAGKITRQVKMNIGEGRFKSIYPYQKKIITAVSSGDINLWTKKGKNLLKISGGIDLNCVQQDPVQTHLIASGGKENPLKLWDINSPTSPIFVSKNVSEDWLRLRVPIMISTINFIPQSSKIVTGTELCQIRLYDPSAHKRKPVLDVQCGDSPITALAVNPSGNQIIVGSSKGDMVSMDIRKGKITGKFKGFSGGIRGIQCHPTLPYVATCGLDRHLRVHHLVSREMLYSFYLKSRLNCLLFAKNWPSAEESANSCPNNENSTVDQNGGDDGPDDLWDKMPVLQTENTTETPSGNANKKRKSNNKSKSSKKNKTSE</sequence>
<dbReference type="Pfam" id="PF00400">
    <property type="entry name" value="WD40"/>
    <property type="match status" value="1"/>
</dbReference>
<dbReference type="KEGG" id="obi:106878917"/>